<comment type="subcellular location">
    <subcellularLocation>
        <location evidence="1">Membrane</location>
        <topology evidence="1">Multi-pass membrane protein</topology>
    </subcellularLocation>
</comment>
<keyword evidence="5" id="KW-1133">Transmembrane helix</keyword>
<evidence type="ECO:0000313" key="13">
    <source>
        <dbReference type="Proteomes" id="UP000749559"/>
    </source>
</evidence>
<keyword evidence="10 11" id="KW-0407">Ion channel</keyword>
<reference evidence="12" key="1">
    <citation type="submission" date="2022-03" db="EMBL/GenBank/DDBJ databases">
        <authorList>
            <person name="Martin C."/>
        </authorList>
    </citation>
    <scope>NUCLEOTIDE SEQUENCE</scope>
</reference>
<evidence type="ECO:0000256" key="5">
    <source>
        <dbReference type="ARBA" id="ARBA00022989"/>
    </source>
</evidence>
<name>A0A8J1T4Z4_OWEFU</name>
<keyword evidence="9 11" id="KW-0739">Sodium transport</keyword>
<feature type="non-terminal residue" evidence="12">
    <location>
        <position position="382"/>
    </location>
</feature>
<gene>
    <name evidence="12" type="ORF">OFUS_LOCUS10904</name>
</gene>
<evidence type="ECO:0000313" key="12">
    <source>
        <dbReference type="EMBL" id="CAH1784765.1"/>
    </source>
</evidence>
<evidence type="ECO:0000256" key="11">
    <source>
        <dbReference type="RuleBase" id="RU000679"/>
    </source>
</evidence>
<dbReference type="PRINTS" id="PR01078">
    <property type="entry name" value="AMINACHANNEL"/>
</dbReference>
<evidence type="ECO:0000256" key="7">
    <source>
        <dbReference type="ARBA" id="ARBA00023065"/>
    </source>
</evidence>
<dbReference type="InterPro" id="IPR001873">
    <property type="entry name" value="ENaC"/>
</dbReference>
<dbReference type="Gene3D" id="2.60.470.10">
    <property type="entry name" value="Acid-sensing ion channels like domains"/>
    <property type="match status" value="1"/>
</dbReference>
<evidence type="ECO:0000256" key="3">
    <source>
        <dbReference type="ARBA" id="ARBA00022461"/>
    </source>
</evidence>
<evidence type="ECO:0000256" key="10">
    <source>
        <dbReference type="ARBA" id="ARBA00023303"/>
    </source>
</evidence>
<comment type="similarity">
    <text evidence="11">Belongs to the amiloride-sensitive sodium channel (TC 1.A.6) family.</text>
</comment>
<comment type="caution">
    <text evidence="12">The sequence shown here is derived from an EMBL/GenBank/DDBJ whole genome shotgun (WGS) entry which is preliminary data.</text>
</comment>
<feature type="non-terminal residue" evidence="12">
    <location>
        <position position="1"/>
    </location>
</feature>
<proteinExistence type="inferred from homology"/>
<dbReference type="GO" id="GO:0015280">
    <property type="term" value="F:ligand-gated sodium channel activity"/>
    <property type="evidence" value="ECO:0007669"/>
    <property type="project" value="TreeGrafter"/>
</dbReference>
<evidence type="ECO:0000256" key="2">
    <source>
        <dbReference type="ARBA" id="ARBA00022448"/>
    </source>
</evidence>
<dbReference type="PANTHER" id="PTHR11690">
    <property type="entry name" value="AMILORIDE-SENSITIVE SODIUM CHANNEL-RELATED"/>
    <property type="match status" value="1"/>
</dbReference>
<keyword evidence="7 11" id="KW-0406">Ion transport</keyword>
<dbReference type="Proteomes" id="UP000749559">
    <property type="component" value="Unassembled WGS sequence"/>
</dbReference>
<keyword evidence="2 11" id="KW-0813">Transport</keyword>
<sequence>TVTKTTIESKLEIIKTFPDVTVCNLFGLAHVNKTPRTAKRYKPRITRLITKYGLPKDFYNSFKAYASFLTEAERYEAGHKFHDFIVDCKKINMISGFNDTCPENMHVLYTDLTYLNCYTIQLQNDAALKHITTGISLTLNLNHYNLNVSLFDLIDGMPTERGIAVYIHEHNTMPPYQNPLKISPGHAVNLEIEIEDAIKLPPPYGTCMDGSDTKYTVAGSELKNYSYTMLSCVHDCVQTLILEHCKCVSQEYPLFRGQPICLNAQNRVPRIINETDCLFELLGKNSEFQCLSECKEPCRGTSYKYTTSQSIWPNEASQLDIYKKYIQKSKYQHFYEEYEDLLTRGKYTLFEKGKKLEQLNTLKNNMVKLDISLASTSKIIRQ</sequence>
<dbReference type="EMBL" id="CAIIXF020000005">
    <property type="protein sequence ID" value="CAH1784765.1"/>
    <property type="molecule type" value="Genomic_DNA"/>
</dbReference>
<evidence type="ECO:0000256" key="9">
    <source>
        <dbReference type="ARBA" id="ARBA00023201"/>
    </source>
</evidence>
<protein>
    <submittedName>
        <fullName evidence="12">Uncharacterized protein</fullName>
    </submittedName>
</protein>
<accession>A0A8J1T4Z4</accession>
<dbReference type="Pfam" id="PF00858">
    <property type="entry name" value="ASC"/>
    <property type="match status" value="1"/>
</dbReference>
<evidence type="ECO:0000256" key="6">
    <source>
        <dbReference type="ARBA" id="ARBA00023053"/>
    </source>
</evidence>
<keyword evidence="4 11" id="KW-0812">Transmembrane</keyword>
<keyword evidence="8" id="KW-0472">Membrane</keyword>
<evidence type="ECO:0000256" key="8">
    <source>
        <dbReference type="ARBA" id="ARBA00023136"/>
    </source>
</evidence>
<keyword evidence="13" id="KW-1185">Reference proteome</keyword>
<evidence type="ECO:0000256" key="1">
    <source>
        <dbReference type="ARBA" id="ARBA00004141"/>
    </source>
</evidence>
<dbReference type="OrthoDB" id="6021021at2759"/>
<organism evidence="12 13">
    <name type="scientific">Owenia fusiformis</name>
    <name type="common">Polychaete worm</name>
    <dbReference type="NCBI Taxonomy" id="6347"/>
    <lineage>
        <taxon>Eukaryota</taxon>
        <taxon>Metazoa</taxon>
        <taxon>Spiralia</taxon>
        <taxon>Lophotrochozoa</taxon>
        <taxon>Annelida</taxon>
        <taxon>Polychaeta</taxon>
        <taxon>Sedentaria</taxon>
        <taxon>Canalipalpata</taxon>
        <taxon>Sabellida</taxon>
        <taxon>Oweniida</taxon>
        <taxon>Oweniidae</taxon>
        <taxon>Owenia</taxon>
    </lineage>
</organism>
<keyword evidence="3 11" id="KW-0894">Sodium channel</keyword>
<dbReference type="AlphaFoldDB" id="A0A8J1T4Z4"/>
<dbReference type="GO" id="GO:0005886">
    <property type="term" value="C:plasma membrane"/>
    <property type="evidence" value="ECO:0007669"/>
    <property type="project" value="TreeGrafter"/>
</dbReference>
<dbReference type="PANTHER" id="PTHR11690:SF248">
    <property type="entry name" value="PICKPOCKET 17, ISOFORM A"/>
    <property type="match status" value="1"/>
</dbReference>
<keyword evidence="6" id="KW-0915">Sodium</keyword>
<evidence type="ECO:0000256" key="4">
    <source>
        <dbReference type="ARBA" id="ARBA00022692"/>
    </source>
</evidence>